<dbReference type="SUPFAM" id="SSF52540">
    <property type="entry name" value="P-loop containing nucleoside triphosphate hydrolases"/>
    <property type="match status" value="1"/>
</dbReference>
<dbReference type="PANTHER" id="PTHR11783">
    <property type="entry name" value="SULFOTRANSFERASE SULT"/>
    <property type="match status" value="1"/>
</dbReference>
<organism evidence="5">
    <name type="scientific">Xenopus tropicalis</name>
    <name type="common">Western clawed frog</name>
    <name type="synonym">Silurana tropicalis</name>
    <dbReference type="NCBI Taxonomy" id="8364"/>
    <lineage>
        <taxon>Eukaryota</taxon>
        <taxon>Metazoa</taxon>
        <taxon>Chordata</taxon>
        <taxon>Craniata</taxon>
        <taxon>Vertebrata</taxon>
        <taxon>Euteleostomi</taxon>
        <taxon>Amphibia</taxon>
        <taxon>Batrachia</taxon>
        <taxon>Anura</taxon>
        <taxon>Pipoidea</taxon>
        <taxon>Pipidae</taxon>
        <taxon>Xenopodinae</taxon>
        <taxon>Xenopus</taxon>
        <taxon>Silurana</taxon>
    </lineage>
</organism>
<evidence type="ECO:0000259" key="4">
    <source>
        <dbReference type="Pfam" id="PF00685"/>
    </source>
</evidence>
<evidence type="ECO:0000256" key="3">
    <source>
        <dbReference type="RuleBase" id="RU361155"/>
    </source>
</evidence>
<name>A0A6I8QRR8_XENTR</name>
<evidence type="ECO:0000256" key="2">
    <source>
        <dbReference type="ARBA" id="ARBA00022679"/>
    </source>
</evidence>
<accession>A0A6I8QRR8</accession>
<evidence type="ECO:0000313" key="5">
    <source>
        <dbReference type="Ensembl" id="ENSXETP00000071940"/>
    </source>
</evidence>
<dbReference type="GO" id="GO:0008146">
    <property type="term" value="F:sulfotransferase activity"/>
    <property type="evidence" value="ECO:0007669"/>
    <property type="project" value="InterPro"/>
</dbReference>
<dbReference type="Pfam" id="PF00685">
    <property type="entry name" value="Sulfotransfer_1"/>
    <property type="match status" value="1"/>
</dbReference>
<proteinExistence type="inferred from homology"/>
<dbReference type="AlphaFoldDB" id="A0A6I8QRR8"/>
<comment type="similarity">
    <text evidence="1 3">Belongs to the sulfotransferase 1 family.</text>
</comment>
<dbReference type="Gene3D" id="3.40.50.300">
    <property type="entry name" value="P-loop containing nucleotide triphosphate hydrolases"/>
    <property type="match status" value="1"/>
</dbReference>
<dbReference type="InterPro" id="IPR000863">
    <property type="entry name" value="Sulfotransferase_dom"/>
</dbReference>
<dbReference type="EC" id="2.8.2.-" evidence="3"/>
<gene>
    <name evidence="5" type="primary">sult6b1.6</name>
</gene>
<sequence length="301" mass="34632">MAYREKIAGEIQKALDAVKSTPPDKMLSRYNGVLYPALMCNQETFEALNSFETREDDILLAAYPKCGTNWTIHLLQDMVHAVHKKDPAAVIPVLEFTGENKFENLKEESSPRVLATHLNYDGIPKSLFNKQFKTLVVFRNPKDTALSYFHFYNNNPALPTYSSWDTFFEDFMAGNVCWGSYFDHVIEWNKHIDDENIMIVTFEEMKKDLEAAVKQISEFFGLSLNEEQIQRIADKGTFKSMKEKSEESHGAFGKIIFRKGEVGDWRNTFTEAQNQEMDAKFEACLAGTKLGEMLQYNVYCK</sequence>
<dbReference type="Bgee" id="ENSXETG00000030952">
    <property type="expression patterns" value="Expressed in liver and 5 other cell types or tissues"/>
</dbReference>
<dbReference type="InterPro" id="IPR027417">
    <property type="entry name" value="P-loop_NTPase"/>
</dbReference>
<evidence type="ECO:0000256" key="1">
    <source>
        <dbReference type="ARBA" id="ARBA00005771"/>
    </source>
</evidence>
<reference evidence="5" key="1">
    <citation type="journal article" date="2010" name="Science">
        <title>The genome of the Western clawed frog Xenopus tropicalis.</title>
        <authorList>
            <person name="Hellsten U."/>
            <person name="Harland R.M."/>
            <person name="Gilchrist M.J."/>
            <person name="Hendrix D."/>
            <person name="Jurka J."/>
            <person name="Kapitonov V."/>
            <person name="Ovcharenko I."/>
            <person name="Putnam N.H."/>
            <person name="Shu S."/>
            <person name="Taher L."/>
            <person name="Blitz I.L."/>
            <person name="Blumberg B."/>
            <person name="Dichmann D.S."/>
            <person name="Dubchak I."/>
            <person name="Amaya E."/>
            <person name="Detter J.C."/>
            <person name="Fletcher R."/>
            <person name="Gerhard D.S."/>
            <person name="Goodstein D."/>
            <person name="Graves T."/>
            <person name="Grigoriev I.V."/>
            <person name="Grimwood J."/>
            <person name="Kawashima T."/>
            <person name="Lindquist E."/>
            <person name="Lucas S.M."/>
            <person name="Mead P.E."/>
            <person name="Mitros T."/>
            <person name="Ogino H."/>
            <person name="Ohta Y."/>
            <person name="Poliakov A.V."/>
            <person name="Pollet N."/>
            <person name="Robert J."/>
            <person name="Salamov A."/>
            <person name="Sater A.K."/>
            <person name="Schmutz J."/>
            <person name="Terry A."/>
            <person name="Vize P.D."/>
            <person name="Warren W.C."/>
            <person name="Wells D."/>
            <person name="Wills A."/>
            <person name="Wilson R.K."/>
            <person name="Zimmerman L.B."/>
            <person name="Zorn A.M."/>
            <person name="Grainger R."/>
            <person name="Grammer T."/>
            <person name="Khokha M.K."/>
            <person name="Richardson P.M."/>
            <person name="Rokhsar D.S."/>
        </authorList>
    </citation>
    <scope>NUCLEOTIDE SEQUENCE [LARGE SCALE GENOMIC DNA]</scope>
    <source>
        <strain evidence="5">Nigerian</strain>
    </source>
</reference>
<protein>
    <recommendedName>
        <fullName evidence="3">Sulfotransferase</fullName>
        <ecNumber evidence="3">2.8.2.-</ecNumber>
    </recommendedName>
</protein>
<keyword evidence="2 3" id="KW-0808">Transferase</keyword>
<dbReference type="Ensembl" id="ENSXETT00000068558">
    <property type="protein sequence ID" value="ENSXETP00000071940"/>
    <property type="gene ID" value="ENSXETG00000030952"/>
</dbReference>
<feature type="domain" description="Sulfotransferase" evidence="4">
    <location>
        <begin position="56"/>
        <end position="288"/>
    </location>
</feature>
<reference evidence="5" key="2">
    <citation type="submission" date="2020-05" db="UniProtKB">
        <authorList>
            <consortium name="Ensembl"/>
        </authorList>
    </citation>
    <scope>IDENTIFICATION</scope>
</reference>
<dbReference type="GeneTree" id="ENSGT00940000159084"/>